<evidence type="ECO:0000256" key="7">
    <source>
        <dbReference type="ARBA" id="ARBA00023016"/>
    </source>
</evidence>
<organism evidence="8 9">
    <name type="scientific">Sphingomonas qilianensis</name>
    <dbReference type="NCBI Taxonomy" id="1736690"/>
    <lineage>
        <taxon>Bacteria</taxon>
        <taxon>Pseudomonadati</taxon>
        <taxon>Pseudomonadota</taxon>
        <taxon>Alphaproteobacteria</taxon>
        <taxon>Sphingomonadales</taxon>
        <taxon>Sphingomonadaceae</taxon>
        <taxon>Sphingomonas</taxon>
    </lineage>
</organism>
<evidence type="ECO:0000256" key="4">
    <source>
        <dbReference type="ARBA" id="ARBA00022759"/>
    </source>
</evidence>
<dbReference type="EMBL" id="JBDIMF010000001">
    <property type="protein sequence ID" value="MEN2785306.1"/>
    <property type="molecule type" value="Genomic_DNA"/>
</dbReference>
<keyword evidence="5" id="KW-0378">Hydrolase</keyword>
<evidence type="ECO:0000256" key="6">
    <source>
        <dbReference type="ARBA" id="ARBA00022884"/>
    </source>
</evidence>
<name>A0ABU9XRH3_9SPHN</name>
<comment type="caution">
    <text evidence="8">The sequence shown here is derived from an EMBL/GenBank/DDBJ whole genome shotgun (WGS) entry which is preliminary data.</text>
</comment>
<sequence length="84" mass="9766">MTKTAKLYAWIIANPRASILFRDFERIIIAFGFTHVRTTGSHRQYARPDVPYTITVQPRGKDAKSYQIGQFIAICREYKLTLDE</sequence>
<dbReference type="Proteomes" id="UP001404104">
    <property type="component" value="Unassembled WGS sequence"/>
</dbReference>
<dbReference type="Gene3D" id="3.30.920.30">
    <property type="entry name" value="Hypothetical protein"/>
    <property type="match status" value="1"/>
</dbReference>
<evidence type="ECO:0000313" key="8">
    <source>
        <dbReference type="EMBL" id="MEN2785306.1"/>
    </source>
</evidence>
<keyword evidence="3" id="KW-0540">Nuclease</keyword>
<gene>
    <name evidence="8" type="ORF">ABC969_02595</name>
</gene>
<keyword evidence="7" id="KW-0346">Stress response</keyword>
<dbReference type="SUPFAM" id="SSF54786">
    <property type="entry name" value="YcfA/nrd intein domain"/>
    <property type="match status" value="1"/>
</dbReference>
<proteinExistence type="inferred from homology"/>
<comment type="similarity">
    <text evidence="1">Belongs to the HicA mRNA interferase family.</text>
</comment>
<evidence type="ECO:0000256" key="3">
    <source>
        <dbReference type="ARBA" id="ARBA00022722"/>
    </source>
</evidence>
<evidence type="ECO:0000313" key="9">
    <source>
        <dbReference type="Proteomes" id="UP001404104"/>
    </source>
</evidence>
<keyword evidence="6" id="KW-0694">RNA-binding</keyword>
<evidence type="ECO:0000256" key="2">
    <source>
        <dbReference type="ARBA" id="ARBA00022649"/>
    </source>
</evidence>
<reference evidence="8 9" key="1">
    <citation type="submission" date="2024-05" db="EMBL/GenBank/DDBJ databases">
        <authorList>
            <person name="Liu Q."/>
            <person name="Xin Y.-H."/>
        </authorList>
    </citation>
    <scope>NUCLEOTIDE SEQUENCE [LARGE SCALE GENOMIC DNA]</scope>
    <source>
        <strain evidence="8 9">CGMCC 1.15349</strain>
    </source>
</reference>
<keyword evidence="9" id="KW-1185">Reference proteome</keyword>
<evidence type="ECO:0000256" key="1">
    <source>
        <dbReference type="ARBA" id="ARBA00006620"/>
    </source>
</evidence>
<keyword evidence="2" id="KW-1277">Toxin-antitoxin system</keyword>
<protein>
    <submittedName>
        <fullName evidence="8">Type II toxin-antitoxin system HicA family toxin</fullName>
    </submittedName>
</protein>
<evidence type="ECO:0000256" key="5">
    <source>
        <dbReference type="ARBA" id="ARBA00022801"/>
    </source>
</evidence>
<accession>A0ABU9XRH3</accession>
<dbReference type="RefSeq" id="WP_345862757.1">
    <property type="nucleotide sequence ID" value="NZ_JBDIMF010000001.1"/>
</dbReference>
<keyword evidence="4" id="KW-0255">Endonuclease</keyword>
<dbReference type="InterPro" id="IPR038570">
    <property type="entry name" value="HicA_sf"/>
</dbReference>
<dbReference type="Pfam" id="PF07927">
    <property type="entry name" value="HicA_toxin"/>
    <property type="match status" value="1"/>
</dbReference>
<dbReference type="InterPro" id="IPR012933">
    <property type="entry name" value="HicA_mRNA_interferase"/>
</dbReference>